<evidence type="ECO:0000313" key="2">
    <source>
        <dbReference type="EMBL" id="MCF2533456.1"/>
    </source>
</evidence>
<dbReference type="AlphaFoldDB" id="A0AA41Q910"/>
<dbReference type="RefSeq" id="WP_235058228.1">
    <property type="nucleotide sequence ID" value="NZ_JAKFHA010000049.1"/>
</dbReference>
<gene>
    <name evidence="2" type="ORF">LZ495_40425</name>
</gene>
<evidence type="ECO:0000256" key="1">
    <source>
        <dbReference type="SAM" id="MobiDB-lite"/>
    </source>
</evidence>
<feature type="compositionally biased region" description="Basic and acidic residues" evidence="1">
    <location>
        <begin position="45"/>
        <end position="55"/>
    </location>
</feature>
<feature type="compositionally biased region" description="Basic and acidic residues" evidence="1">
    <location>
        <begin position="76"/>
        <end position="87"/>
    </location>
</feature>
<accession>A0AA41Q910</accession>
<comment type="caution">
    <text evidence="2">The sequence shown here is derived from an EMBL/GenBank/DDBJ whole genome shotgun (WGS) entry which is preliminary data.</text>
</comment>
<sequence>MTRPRNRVIGMRGPHVAPGIPEDHEGSDDVAGTGYPPADAAESQAAHRDESRIAGEDGSPALDRAVGASGPEDGTTEPHDTETRELLTDAPPPNRRTAP</sequence>
<proteinExistence type="predicted"/>
<protein>
    <submittedName>
        <fullName evidence="2">Uncharacterized protein</fullName>
    </submittedName>
</protein>
<feature type="region of interest" description="Disordered" evidence="1">
    <location>
        <begin position="1"/>
        <end position="99"/>
    </location>
</feature>
<organism evidence="2 3">
    <name type="scientific">Yinghuangia soli</name>
    <dbReference type="NCBI Taxonomy" id="2908204"/>
    <lineage>
        <taxon>Bacteria</taxon>
        <taxon>Bacillati</taxon>
        <taxon>Actinomycetota</taxon>
        <taxon>Actinomycetes</taxon>
        <taxon>Kitasatosporales</taxon>
        <taxon>Streptomycetaceae</taxon>
        <taxon>Yinghuangia</taxon>
    </lineage>
</organism>
<dbReference type="Proteomes" id="UP001165378">
    <property type="component" value="Unassembled WGS sequence"/>
</dbReference>
<keyword evidence="3" id="KW-1185">Reference proteome</keyword>
<feature type="compositionally biased region" description="Pro residues" evidence="1">
    <location>
        <begin position="90"/>
        <end position="99"/>
    </location>
</feature>
<name>A0AA41Q910_9ACTN</name>
<evidence type="ECO:0000313" key="3">
    <source>
        <dbReference type="Proteomes" id="UP001165378"/>
    </source>
</evidence>
<dbReference type="EMBL" id="JAKFHA010000049">
    <property type="protein sequence ID" value="MCF2533456.1"/>
    <property type="molecule type" value="Genomic_DNA"/>
</dbReference>
<reference evidence="2" key="1">
    <citation type="submission" date="2022-01" db="EMBL/GenBank/DDBJ databases">
        <title>Genome-Based Taxonomic Classification of the Phylum Actinobacteria.</title>
        <authorList>
            <person name="Gao Y."/>
        </authorList>
    </citation>
    <scope>NUCLEOTIDE SEQUENCE</scope>
    <source>
        <strain evidence="2">KLBMP 8922</strain>
    </source>
</reference>